<keyword evidence="4" id="KW-1185">Reference proteome</keyword>
<dbReference type="Gene3D" id="2.40.50.100">
    <property type="match status" value="1"/>
</dbReference>
<name>A0AA48HHJ9_9BACT</name>
<dbReference type="EMBL" id="AP027081">
    <property type="protein sequence ID" value="BDU78348.1"/>
    <property type="molecule type" value="Genomic_DNA"/>
</dbReference>
<dbReference type="Proteomes" id="UP001228113">
    <property type="component" value="Chromosome"/>
</dbReference>
<evidence type="ECO:0000256" key="1">
    <source>
        <dbReference type="PROSITE-ProRule" id="PRU00169"/>
    </source>
</evidence>
<dbReference type="GO" id="GO:0000160">
    <property type="term" value="P:phosphorelay signal transduction system"/>
    <property type="evidence" value="ECO:0007669"/>
    <property type="project" value="InterPro"/>
</dbReference>
<dbReference type="SUPFAM" id="SSF51230">
    <property type="entry name" value="Single hybrid motif"/>
    <property type="match status" value="1"/>
</dbReference>
<dbReference type="PANTHER" id="PTHR43228:SF1">
    <property type="entry name" value="TWO-COMPONENT RESPONSE REGULATOR ARR22"/>
    <property type="match status" value="1"/>
</dbReference>
<dbReference type="PANTHER" id="PTHR43228">
    <property type="entry name" value="TWO-COMPONENT RESPONSE REGULATOR"/>
    <property type="match status" value="1"/>
</dbReference>
<dbReference type="InterPro" id="IPR052048">
    <property type="entry name" value="ST_Response_Regulator"/>
</dbReference>
<dbReference type="PROSITE" id="PS50110">
    <property type="entry name" value="RESPONSE_REGULATORY"/>
    <property type="match status" value="1"/>
</dbReference>
<reference evidence="3" key="1">
    <citation type="journal article" date="2023" name="Int. J. Syst. Evol. Microbiol.">
        <title>Mesoterricola silvestris gen. nov., sp. nov., Mesoterricola sediminis sp. nov., Geothrix oryzae sp. nov., Geothrix edaphica sp. nov., Geothrix rubra sp. nov., and Geothrix limicola sp. nov., six novel members of Acidobacteriota isolated from soils.</title>
        <authorList>
            <person name="Itoh H."/>
            <person name="Sugisawa Y."/>
            <person name="Mise K."/>
            <person name="Xu Z."/>
            <person name="Kuniyasu M."/>
            <person name="Ushijima N."/>
            <person name="Kawano K."/>
            <person name="Kobayashi E."/>
            <person name="Shiratori Y."/>
            <person name="Masuda Y."/>
            <person name="Senoo K."/>
        </authorList>
    </citation>
    <scope>NUCLEOTIDE SEQUENCE</scope>
    <source>
        <strain evidence="3">W786</strain>
    </source>
</reference>
<dbReference type="InterPro" id="IPR011006">
    <property type="entry name" value="CheY-like_superfamily"/>
</dbReference>
<accession>A0AA48HHJ9</accession>
<organism evidence="3 4">
    <name type="scientific">Mesoterricola sediminis</name>
    <dbReference type="NCBI Taxonomy" id="2927980"/>
    <lineage>
        <taxon>Bacteria</taxon>
        <taxon>Pseudomonadati</taxon>
        <taxon>Acidobacteriota</taxon>
        <taxon>Holophagae</taxon>
        <taxon>Holophagales</taxon>
        <taxon>Holophagaceae</taxon>
        <taxon>Mesoterricola</taxon>
    </lineage>
</organism>
<dbReference type="InterPro" id="IPR011053">
    <property type="entry name" value="Single_hybrid_motif"/>
</dbReference>
<dbReference type="RefSeq" id="WP_243329164.1">
    <property type="nucleotide sequence ID" value="NZ_AP027081.1"/>
</dbReference>
<feature type="domain" description="Response regulatory" evidence="2">
    <location>
        <begin position="66"/>
        <end position="180"/>
    </location>
</feature>
<feature type="modified residue" description="4-aspartylphosphate" evidence="1">
    <location>
        <position position="115"/>
    </location>
</feature>
<dbReference type="AlphaFoldDB" id="A0AA48HHJ9"/>
<dbReference type="Pfam" id="PF00072">
    <property type="entry name" value="Response_reg"/>
    <property type="match status" value="1"/>
</dbReference>
<evidence type="ECO:0000313" key="4">
    <source>
        <dbReference type="Proteomes" id="UP001228113"/>
    </source>
</evidence>
<dbReference type="KEGG" id="msea:METESE_33060"/>
<dbReference type="Gene3D" id="3.40.50.2300">
    <property type="match status" value="1"/>
</dbReference>
<dbReference type="InterPro" id="IPR001789">
    <property type="entry name" value="Sig_transdc_resp-reg_receiver"/>
</dbReference>
<gene>
    <name evidence="3" type="ORF">METESE_33060</name>
</gene>
<dbReference type="Pfam" id="PF01597">
    <property type="entry name" value="GCV_H"/>
    <property type="match status" value="1"/>
</dbReference>
<evidence type="ECO:0000313" key="3">
    <source>
        <dbReference type="EMBL" id="BDU78348.1"/>
    </source>
</evidence>
<evidence type="ECO:0000259" key="2">
    <source>
        <dbReference type="PROSITE" id="PS50110"/>
    </source>
</evidence>
<sequence>MTVLLVIIMLLAFVGIDYLVRETTARLKEKRQRAAREEILKVAVRLDVAGEVKSLKRVEVPEPKARILAVDDEAIVLDSFRRILVLEGYNVDTVENGPEALNLVQRHDYDFVFTDLKMPIMDGVEVVKAVKHLRPDVDVVVITGYATIETAVETMKHGATEYVQKPFTAEELSEFVNRILVKRQARIEAQKAPTVRIVSPSQAENAPAGEFCVPGGSFISTGHAWVRIEPDGQVRIGVDDFAHKAMGAVSQVVLPAPGKAVAKGDVLFSFRRGEEEIRFAAPVAGKVVEDNGALKAEPALVAASPYKDGWICRLQPADLAAELPALKIGRPVVDWYAEEIKRLRELKAEGDGQELAWSDLEAAFLK</sequence>
<keyword evidence="1" id="KW-0597">Phosphoprotein</keyword>
<dbReference type="SMART" id="SM00448">
    <property type="entry name" value="REC"/>
    <property type="match status" value="1"/>
</dbReference>
<dbReference type="SUPFAM" id="SSF52172">
    <property type="entry name" value="CheY-like"/>
    <property type="match status" value="1"/>
</dbReference>
<proteinExistence type="predicted"/>
<dbReference type="InterPro" id="IPR033753">
    <property type="entry name" value="GCV_H/Fam206"/>
</dbReference>
<dbReference type="CDD" id="cd06848">
    <property type="entry name" value="GCS_H"/>
    <property type="match status" value="1"/>
</dbReference>
<protein>
    <recommendedName>
        <fullName evidence="2">Response regulatory domain-containing protein</fullName>
    </recommendedName>
</protein>